<comment type="caution">
    <text evidence="1">The sequence shown here is derived from an EMBL/GenBank/DDBJ whole genome shotgun (WGS) entry which is preliminary data.</text>
</comment>
<evidence type="ECO:0000313" key="1">
    <source>
        <dbReference type="EMBL" id="KAF6313927.1"/>
    </source>
</evidence>
<reference evidence="1 2" key="1">
    <citation type="journal article" date="2020" name="Nature">
        <title>Six reference-quality genomes reveal evolution of bat adaptations.</title>
        <authorList>
            <person name="Jebb D."/>
            <person name="Huang Z."/>
            <person name="Pippel M."/>
            <person name="Hughes G.M."/>
            <person name="Lavrichenko K."/>
            <person name="Devanna P."/>
            <person name="Winkler S."/>
            <person name="Jermiin L.S."/>
            <person name="Skirmuntt E.C."/>
            <person name="Katzourakis A."/>
            <person name="Burkitt-Gray L."/>
            <person name="Ray D.A."/>
            <person name="Sullivan K.A.M."/>
            <person name="Roscito J.G."/>
            <person name="Kirilenko B.M."/>
            <person name="Davalos L.M."/>
            <person name="Corthals A.P."/>
            <person name="Power M.L."/>
            <person name="Jones G."/>
            <person name="Ransome R.D."/>
            <person name="Dechmann D.K.N."/>
            <person name="Locatelli A.G."/>
            <person name="Puechmaille S.J."/>
            <person name="Fedrigo O."/>
            <person name="Jarvis E.D."/>
            <person name="Hiller M."/>
            <person name="Vernes S.C."/>
            <person name="Myers E.W."/>
            <person name="Teeling E.C."/>
        </authorList>
    </citation>
    <scope>NUCLEOTIDE SEQUENCE [LARGE SCALE GENOMIC DNA]</scope>
    <source>
        <strain evidence="1">MPipKuh1</strain>
        <tissue evidence="1">Flight muscle</tissue>
    </source>
</reference>
<organism evidence="1 2">
    <name type="scientific">Pipistrellus kuhlii</name>
    <name type="common">Kuhl's pipistrelle</name>
    <dbReference type="NCBI Taxonomy" id="59472"/>
    <lineage>
        <taxon>Eukaryota</taxon>
        <taxon>Metazoa</taxon>
        <taxon>Chordata</taxon>
        <taxon>Craniata</taxon>
        <taxon>Vertebrata</taxon>
        <taxon>Euteleostomi</taxon>
        <taxon>Mammalia</taxon>
        <taxon>Eutheria</taxon>
        <taxon>Laurasiatheria</taxon>
        <taxon>Chiroptera</taxon>
        <taxon>Yangochiroptera</taxon>
        <taxon>Vespertilionidae</taxon>
        <taxon>Pipistrellus</taxon>
    </lineage>
</organism>
<accession>A0A7J7ULZ1</accession>
<proteinExistence type="predicted"/>
<dbReference type="EMBL" id="JACAGB010000019">
    <property type="protein sequence ID" value="KAF6313927.1"/>
    <property type="molecule type" value="Genomic_DNA"/>
</dbReference>
<dbReference type="Proteomes" id="UP000558488">
    <property type="component" value="Unassembled WGS sequence"/>
</dbReference>
<dbReference type="AlphaFoldDB" id="A0A7J7ULZ1"/>
<gene>
    <name evidence="1" type="ORF">mPipKuh1_008780</name>
</gene>
<evidence type="ECO:0000313" key="2">
    <source>
        <dbReference type="Proteomes" id="UP000558488"/>
    </source>
</evidence>
<keyword evidence="2" id="KW-1185">Reference proteome</keyword>
<sequence>MKTCSMSLIIRDMQIKTTMQYHLTPVRMAIINKSTNYKCWTGCREKGTLLQCTAGGNVDWCSHCGEQYGVCSKKLKMELPFDPVISLLGIYPKKLETPIRKDICTPLFIAAQFTITKIWKQSKFSSADEGIRKLWYIYTMEYYSAVKKKEF</sequence>
<name>A0A7J7ULZ1_PIPKU</name>
<protein>
    <submittedName>
        <fullName evidence="1">Uncharacterized protein</fullName>
    </submittedName>
</protein>